<accession>A0A225VAF8</accession>
<gene>
    <name evidence="2" type="ORF">PHMEG_00026785</name>
</gene>
<reference evidence="3" key="1">
    <citation type="submission" date="2017-03" db="EMBL/GenBank/DDBJ databases">
        <title>Phytopthora megakarya and P. palmivora, two closely related causual agents of cacao black pod achieved similar genome size and gene model numbers by different mechanisms.</title>
        <authorList>
            <person name="Ali S."/>
            <person name="Shao J."/>
            <person name="Larry D.J."/>
            <person name="Kronmiller B."/>
            <person name="Shen D."/>
            <person name="Strem M.D."/>
            <person name="Melnick R.L."/>
            <person name="Guiltinan M.J."/>
            <person name="Tyler B.M."/>
            <person name="Meinhardt L.W."/>
            <person name="Bailey B.A."/>
        </authorList>
    </citation>
    <scope>NUCLEOTIDE SEQUENCE [LARGE SCALE GENOMIC DNA]</scope>
    <source>
        <strain evidence="3">zdho120</strain>
    </source>
</reference>
<dbReference type="Pfam" id="PF07727">
    <property type="entry name" value="RVT_2"/>
    <property type="match status" value="1"/>
</dbReference>
<dbReference type="STRING" id="4795.A0A225VAF8"/>
<dbReference type="Proteomes" id="UP000198211">
    <property type="component" value="Unassembled WGS sequence"/>
</dbReference>
<evidence type="ECO:0000313" key="3">
    <source>
        <dbReference type="Proteomes" id="UP000198211"/>
    </source>
</evidence>
<proteinExistence type="predicted"/>
<name>A0A225VAF8_9STRA</name>
<sequence>MSEGLRTLEDNGVWDVPRGARVLHTKWVYKTKLDAEGIIKRLKARLIACGNEQEFGVNYGLTFAVVIDMTSVNVLLVLERNGESQRSMETCQTHT</sequence>
<comment type="caution">
    <text evidence="2">The sequence shown here is derived from an EMBL/GenBank/DDBJ whole genome shotgun (WGS) entry which is preliminary data.</text>
</comment>
<organism evidence="2 3">
    <name type="scientific">Phytophthora megakarya</name>
    <dbReference type="NCBI Taxonomy" id="4795"/>
    <lineage>
        <taxon>Eukaryota</taxon>
        <taxon>Sar</taxon>
        <taxon>Stramenopiles</taxon>
        <taxon>Oomycota</taxon>
        <taxon>Peronosporomycetes</taxon>
        <taxon>Peronosporales</taxon>
        <taxon>Peronosporaceae</taxon>
        <taxon>Phytophthora</taxon>
    </lineage>
</organism>
<evidence type="ECO:0000259" key="1">
    <source>
        <dbReference type="Pfam" id="PF07727"/>
    </source>
</evidence>
<keyword evidence="3" id="KW-1185">Reference proteome</keyword>
<dbReference type="InterPro" id="IPR013103">
    <property type="entry name" value="RVT_2"/>
</dbReference>
<dbReference type="EMBL" id="NBNE01006617">
    <property type="protein sequence ID" value="OWZ01767.1"/>
    <property type="molecule type" value="Genomic_DNA"/>
</dbReference>
<dbReference type="OrthoDB" id="163507at2759"/>
<protein>
    <submittedName>
        <fullName evidence="2">Copia protein</fullName>
    </submittedName>
</protein>
<feature type="domain" description="Reverse transcriptase Ty1/copia-type" evidence="1">
    <location>
        <begin position="14"/>
        <end position="79"/>
    </location>
</feature>
<dbReference type="AlphaFoldDB" id="A0A225VAF8"/>
<evidence type="ECO:0000313" key="2">
    <source>
        <dbReference type="EMBL" id="OWZ01767.1"/>
    </source>
</evidence>